<name>A0AAE0RTV8_9BIVA</name>
<protein>
    <submittedName>
        <fullName evidence="1">Uncharacterized protein</fullName>
    </submittedName>
</protein>
<reference evidence="1" key="2">
    <citation type="journal article" date="2021" name="Genome Biol. Evol.">
        <title>Developing a high-quality reference genome for a parasitic bivalve with doubly uniparental inheritance (Bivalvia: Unionida).</title>
        <authorList>
            <person name="Smith C.H."/>
        </authorList>
    </citation>
    <scope>NUCLEOTIDE SEQUENCE</scope>
    <source>
        <strain evidence="1">CHS0354</strain>
        <tissue evidence="1">Mantle</tissue>
    </source>
</reference>
<dbReference type="AlphaFoldDB" id="A0AAE0RTV8"/>
<evidence type="ECO:0000313" key="1">
    <source>
        <dbReference type="EMBL" id="KAK3579454.1"/>
    </source>
</evidence>
<gene>
    <name evidence="1" type="ORF">CHS0354_028255</name>
</gene>
<accession>A0AAE0RTV8</accession>
<evidence type="ECO:0000313" key="2">
    <source>
        <dbReference type="Proteomes" id="UP001195483"/>
    </source>
</evidence>
<comment type="caution">
    <text evidence="1">The sequence shown here is derived from an EMBL/GenBank/DDBJ whole genome shotgun (WGS) entry which is preliminary data.</text>
</comment>
<proteinExistence type="predicted"/>
<sequence length="114" mass="13342">MCHVILLGSHTYISYLTMLFQFFRSLQGVAESVEIFYLRKVLADINSVMNITTEIEKLKSKRKLEDVFAKLTNCSSWEETKLMYPEHAERVDEFLGDLNLITFNTTPINRKFIL</sequence>
<reference evidence="1" key="3">
    <citation type="submission" date="2023-05" db="EMBL/GenBank/DDBJ databases">
        <authorList>
            <person name="Smith C.H."/>
        </authorList>
    </citation>
    <scope>NUCLEOTIDE SEQUENCE</scope>
    <source>
        <strain evidence="1">CHS0354</strain>
        <tissue evidence="1">Mantle</tissue>
    </source>
</reference>
<reference evidence="1" key="1">
    <citation type="journal article" date="2021" name="Genome Biol. Evol.">
        <title>A High-Quality Reference Genome for a Parasitic Bivalve with Doubly Uniparental Inheritance (Bivalvia: Unionida).</title>
        <authorList>
            <person name="Smith C.H."/>
        </authorList>
    </citation>
    <scope>NUCLEOTIDE SEQUENCE</scope>
    <source>
        <strain evidence="1">CHS0354</strain>
    </source>
</reference>
<organism evidence="1 2">
    <name type="scientific">Potamilus streckersoni</name>
    <dbReference type="NCBI Taxonomy" id="2493646"/>
    <lineage>
        <taxon>Eukaryota</taxon>
        <taxon>Metazoa</taxon>
        <taxon>Spiralia</taxon>
        <taxon>Lophotrochozoa</taxon>
        <taxon>Mollusca</taxon>
        <taxon>Bivalvia</taxon>
        <taxon>Autobranchia</taxon>
        <taxon>Heteroconchia</taxon>
        <taxon>Palaeoheterodonta</taxon>
        <taxon>Unionida</taxon>
        <taxon>Unionoidea</taxon>
        <taxon>Unionidae</taxon>
        <taxon>Ambleminae</taxon>
        <taxon>Lampsilini</taxon>
        <taxon>Potamilus</taxon>
    </lineage>
</organism>
<keyword evidence="2" id="KW-1185">Reference proteome</keyword>
<dbReference type="Proteomes" id="UP001195483">
    <property type="component" value="Unassembled WGS sequence"/>
</dbReference>
<dbReference type="EMBL" id="JAEAOA010001694">
    <property type="protein sequence ID" value="KAK3579454.1"/>
    <property type="molecule type" value="Genomic_DNA"/>
</dbReference>